<dbReference type="PROSITE" id="PS50111">
    <property type="entry name" value="CHEMOTAXIS_TRANSDUC_2"/>
    <property type="match status" value="1"/>
</dbReference>
<comment type="subcellular location">
    <subcellularLocation>
        <location evidence="1">Cell membrane</location>
    </subcellularLocation>
</comment>
<dbReference type="GO" id="GO:0005886">
    <property type="term" value="C:plasma membrane"/>
    <property type="evidence" value="ECO:0007669"/>
    <property type="project" value="UniProtKB-SubCell"/>
</dbReference>
<protein>
    <submittedName>
        <fullName evidence="10">Methyl-accepting chemotaxis protein</fullName>
    </submittedName>
</protein>
<keyword evidence="3 7" id="KW-0472">Membrane</keyword>
<evidence type="ECO:0000256" key="4">
    <source>
        <dbReference type="ARBA" id="ARBA00023224"/>
    </source>
</evidence>
<evidence type="ECO:0000259" key="8">
    <source>
        <dbReference type="PROSITE" id="PS50111"/>
    </source>
</evidence>
<feature type="domain" description="HAMP" evidence="9">
    <location>
        <begin position="339"/>
        <end position="391"/>
    </location>
</feature>
<evidence type="ECO:0000259" key="9">
    <source>
        <dbReference type="PROSITE" id="PS50885"/>
    </source>
</evidence>
<dbReference type="CDD" id="cd11386">
    <property type="entry name" value="MCP_signal"/>
    <property type="match status" value="1"/>
</dbReference>
<name>A0A494XE34_9BACL</name>
<keyword evidence="4 6" id="KW-0807">Transducer</keyword>
<dbReference type="SUPFAM" id="SSF58104">
    <property type="entry name" value="Methyl-accepting chemotaxis protein (MCP) signaling domain"/>
    <property type="match status" value="1"/>
</dbReference>
<feature type="transmembrane region" description="Helical" evidence="7">
    <location>
        <begin position="20"/>
        <end position="42"/>
    </location>
</feature>
<organism evidence="10 11">
    <name type="scientific">Cohnella endophytica</name>
    <dbReference type="NCBI Taxonomy" id="2419778"/>
    <lineage>
        <taxon>Bacteria</taxon>
        <taxon>Bacillati</taxon>
        <taxon>Bacillota</taxon>
        <taxon>Bacilli</taxon>
        <taxon>Bacillales</taxon>
        <taxon>Paenibacillaceae</taxon>
        <taxon>Cohnella</taxon>
    </lineage>
</organism>
<dbReference type="GO" id="GO:0004888">
    <property type="term" value="F:transmembrane signaling receptor activity"/>
    <property type="evidence" value="ECO:0007669"/>
    <property type="project" value="InterPro"/>
</dbReference>
<dbReference type="Proteomes" id="UP000282076">
    <property type="component" value="Unassembled WGS sequence"/>
</dbReference>
<dbReference type="SMART" id="SM00283">
    <property type="entry name" value="MA"/>
    <property type="match status" value="1"/>
</dbReference>
<dbReference type="InterPro" id="IPR004089">
    <property type="entry name" value="MCPsignal_dom"/>
</dbReference>
<comment type="similarity">
    <text evidence="5">Belongs to the methyl-accepting chemotaxis (MCP) protein family.</text>
</comment>
<sequence length="696" mass="75797">MTMQILLKPALLALNSLKYAYKFILIGVLILGSLSFPLYYLVTDLNKGQDLAKRENTGVEYNRGLFSFMSAIDEHRKLTLSKGQMQATEDRIDQTIAQMDELDRKLGTSLKSSEGWKKLKQHWTEIKTTSADFLPAQIVNEENFLMDEATDLAAHVGDTSKLIIDQNLDSHYLIEATIDSLPQLLKSIGNMRDQGIRMGDKKDLSRDELTDITGKAAAIKSSTADISSGYATISEQNPDLKQELDPAYQQFFESMDRFQFELNERYITYGTVTGTYDQLADSAQKAIQAILDLHKVDTDQLSSLLQQSQSHYLRVKLEVGSAVSILTLLVCYMFIGFYSSIMRAIRSLVHSTTEVSKGRLQTQMQATTKDEMRAAAESFNHMVNEMRTLLGASARNAVHATDASVRLADIAKQSSESNASLTASIQETAQGTEMQLQGTIDSATAIGEMAVGIGRIAETTGNVLQVSLDSADQAEEGKLALDRVVNQMGAIQESVDGTASSIDQLSGVSQQVGQMAGFIKSIAYKSNILALNASIEAVRAGANGKGFVVVADEMRKLAEMSGSSADGIAEALNQIQKTSEQSLLAMTHARQEVQLGSQSVQDAGRTFQLILSSTRSIAGQMQEISAAAQQLSASSEQVSATIQQIAGIAKGSSEQMDRMIGMSSGNLTAMLELSEQADRLKELSLSLQQQIDRFTN</sequence>
<feature type="domain" description="Methyl-accepting transducer" evidence="8">
    <location>
        <begin position="410"/>
        <end position="646"/>
    </location>
</feature>
<evidence type="ECO:0000256" key="7">
    <source>
        <dbReference type="SAM" id="Phobius"/>
    </source>
</evidence>
<dbReference type="Gene3D" id="6.10.340.10">
    <property type="match status" value="1"/>
</dbReference>
<reference evidence="10 11" key="1">
    <citation type="submission" date="2018-10" db="EMBL/GenBank/DDBJ databases">
        <title>Cohnella sp. M2MS4P-1, whole genome shotgun sequence.</title>
        <authorList>
            <person name="Tuo L."/>
        </authorList>
    </citation>
    <scope>NUCLEOTIDE SEQUENCE [LARGE SCALE GENOMIC DNA]</scope>
    <source>
        <strain evidence="10 11">M2MS4P-1</strain>
    </source>
</reference>
<evidence type="ECO:0000256" key="5">
    <source>
        <dbReference type="ARBA" id="ARBA00029447"/>
    </source>
</evidence>
<evidence type="ECO:0000256" key="6">
    <source>
        <dbReference type="PROSITE-ProRule" id="PRU00284"/>
    </source>
</evidence>
<evidence type="ECO:0000256" key="2">
    <source>
        <dbReference type="ARBA" id="ARBA00022475"/>
    </source>
</evidence>
<evidence type="ECO:0000313" key="11">
    <source>
        <dbReference type="Proteomes" id="UP000282076"/>
    </source>
</evidence>
<dbReference type="PANTHER" id="PTHR32089:SF112">
    <property type="entry name" value="LYSOZYME-LIKE PROTEIN-RELATED"/>
    <property type="match status" value="1"/>
</dbReference>
<evidence type="ECO:0000256" key="3">
    <source>
        <dbReference type="ARBA" id="ARBA00023136"/>
    </source>
</evidence>
<dbReference type="AlphaFoldDB" id="A0A494XE34"/>
<comment type="caution">
    <text evidence="10">The sequence shown here is derived from an EMBL/GenBank/DDBJ whole genome shotgun (WGS) entry which is preliminary data.</text>
</comment>
<gene>
    <name evidence="10" type="ORF">D7Z26_21310</name>
</gene>
<dbReference type="GO" id="GO:0007165">
    <property type="term" value="P:signal transduction"/>
    <property type="evidence" value="ECO:0007669"/>
    <property type="project" value="UniProtKB-KW"/>
</dbReference>
<feature type="transmembrane region" description="Helical" evidence="7">
    <location>
        <begin position="319"/>
        <end position="338"/>
    </location>
</feature>
<dbReference type="SMART" id="SM00304">
    <property type="entry name" value="HAMP"/>
    <property type="match status" value="1"/>
</dbReference>
<keyword evidence="11" id="KW-1185">Reference proteome</keyword>
<keyword evidence="7" id="KW-0812">Transmembrane</keyword>
<dbReference type="PROSITE" id="PS50885">
    <property type="entry name" value="HAMP"/>
    <property type="match status" value="1"/>
</dbReference>
<dbReference type="Pfam" id="PF00672">
    <property type="entry name" value="HAMP"/>
    <property type="match status" value="1"/>
</dbReference>
<dbReference type="Gene3D" id="1.10.287.950">
    <property type="entry name" value="Methyl-accepting chemotaxis protein"/>
    <property type="match status" value="1"/>
</dbReference>
<dbReference type="InterPro" id="IPR003660">
    <property type="entry name" value="HAMP_dom"/>
</dbReference>
<dbReference type="EMBL" id="RBZM01000009">
    <property type="protein sequence ID" value="RKP48900.1"/>
    <property type="molecule type" value="Genomic_DNA"/>
</dbReference>
<dbReference type="Pfam" id="PF00015">
    <property type="entry name" value="MCPsignal"/>
    <property type="match status" value="1"/>
</dbReference>
<evidence type="ECO:0000256" key="1">
    <source>
        <dbReference type="ARBA" id="ARBA00004236"/>
    </source>
</evidence>
<keyword evidence="2" id="KW-1003">Cell membrane</keyword>
<dbReference type="InterPro" id="IPR004090">
    <property type="entry name" value="Chemotax_Me-accpt_rcpt"/>
</dbReference>
<dbReference type="CDD" id="cd06225">
    <property type="entry name" value="HAMP"/>
    <property type="match status" value="1"/>
</dbReference>
<dbReference type="GO" id="GO:0006935">
    <property type="term" value="P:chemotaxis"/>
    <property type="evidence" value="ECO:0007669"/>
    <property type="project" value="InterPro"/>
</dbReference>
<evidence type="ECO:0000313" key="10">
    <source>
        <dbReference type="EMBL" id="RKP48900.1"/>
    </source>
</evidence>
<accession>A0A494XE34</accession>
<dbReference type="PRINTS" id="PR00260">
    <property type="entry name" value="CHEMTRNSDUCR"/>
</dbReference>
<keyword evidence="7" id="KW-1133">Transmembrane helix</keyword>
<proteinExistence type="inferred from homology"/>
<dbReference type="PANTHER" id="PTHR32089">
    <property type="entry name" value="METHYL-ACCEPTING CHEMOTAXIS PROTEIN MCPB"/>
    <property type="match status" value="1"/>
</dbReference>